<dbReference type="AlphaFoldDB" id="A0A814K6V1"/>
<feature type="coiled-coil region" evidence="1">
    <location>
        <begin position="347"/>
        <end position="374"/>
    </location>
</feature>
<comment type="caution">
    <text evidence="2">The sequence shown here is derived from an EMBL/GenBank/DDBJ whole genome shotgun (WGS) entry which is preliminary data.</text>
</comment>
<dbReference type="EMBL" id="CAJNRE010010061">
    <property type="protein sequence ID" value="CAF2087867.1"/>
    <property type="molecule type" value="Genomic_DNA"/>
</dbReference>
<feature type="coiled-coil region" evidence="1">
    <location>
        <begin position="422"/>
        <end position="449"/>
    </location>
</feature>
<evidence type="ECO:0000313" key="2">
    <source>
        <dbReference type="EMBL" id="CAF1048458.1"/>
    </source>
</evidence>
<proteinExistence type="predicted"/>
<dbReference type="Proteomes" id="UP000663834">
    <property type="component" value="Unassembled WGS sequence"/>
</dbReference>
<evidence type="ECO:0000313" key="5">
    <source>
        <dbReference type="Proteomes" id="UP000663855"/>
    </source>
</evidence>
<organism evidence="2 5">
    <name type="scientific">Rotaria magnacalcarata</name>
    <dbReference type="NCBI Taxonomy" id="392030"/>
    <lineage>
        <taxon>Eukaryota</taxon>
        <taxon>Metazoa</taxon>
        <taxon>Spiralia</taxon>
        <taxon>Gnathifera</taxon>
        <taxon>Rotifera</taxon>
        <taxon>Eurotatoria</taxon>
        <taxon>Bdelloidea</taxon>
        <taxon>Philodinida</taxon>
        <taxon>Philodinidae</taxon>
        <taxon>Rotaria</taxon>
    </lineage>
</organism>
<evidence type="ECO:0000313" key="3">
    <source>
        <dbReference type="EMBL" id="CAF1525873.1"/>
    </source>
</evidence>
<feature type="coiled-coil region" evidence="1">
    <location>
        <begin position="101"/>
        <end position="158"/>
    </location>
</feature>
<keyword evidence="1" id="KW-0175">Coiled coil</keyword>
<sequence length="535" mass="63385">MSDNELDELLSQLKDACKKNRHHSTNETNLSTVLKKIDVFINRRQMKQVNHHKRLEDLQRNLLLSESESSRNRLALEKKDFEVSQLHMMLNKAEQTSQTIIMKYDNEVHKLSQELSNFQQEYERLRATNKNNQDNRSMNEELNEITRLRELNKMLEIDNQRLYIENDHLKQMHGPTHHHEESNLREKSAALEKLINLLQRSNQQPLGDQAINKNFFEAKIITLENEIDFYKNRSDEQEIEIRRLGNELNTERERHKNELDICRKNISSDEIDKIRFLLNNSEQQCSLLRLEVRRLQTEKEILKVRLFEEKMIDSSTAGMNRELDNADYENFICHEIEINIDQTNKLINSSNCHKKILQEKIQQLTNDINQLRNEKKTNNPNDLSVQIYHYNENILHAKREMNKLQMDITDKNTTIYNLHRKIECLEQALMISKQRMNAQLNEIEELRTRNQVIVSSIKTETQQNAVFTDGLFINNEGQRRLSVGLNKDLCTSSPIKSSDIHNYFHHFNNGTLPSTGVHYQNHERFSSDHRNLPSR</sequence>
<reference evidence="2" key="1">
    <citation type="submission" date="2021-02" db="EMBL/GenBank/DDBJ databases">
        <authorList>
            <person name="Nowell W R."/>
        </authorList>
    </citation>
    <scope>NUCLEOTIDE SEQUENCE</scope>
</reference>
<feature type="coiled-coil region" evidence="1">
    <location>
        <begin position="184"/>
        <end position="298"/>
    </location>
</feature>
<dbReference type="Proteomes" id="UP000663855">
    <property type="component" value="Unassembled WGS sequence"/>
</dbReference>
<name>A0A814K6V1_9BILA</name>
<protein>
    <submittedName>
        <fullName evidence="2">Uncharacterized protein</fullName>
    </submittedName>
</protein>
<dbReference type="EMBL" id="CAJNOW010007931">
    <property type="protein sequence ID" value="CAF1525873.1"/>
    <property type="molecule type" value="Genomic_DNA"/>
</dbReference>
<evidence type="ECO:0000256" key="1">
    <source>
        <dbReference type="SAM" id="Coils"/>
    </source>
</evidence>
<dbReference type="OrthoDB" id="10007333at2759"/>
<dbReference type="Proteomes" id="UP000663824">
    <property type="component" value="Unassembled WGS sequence"/>
</dbReference>
<dbReference type="EMBL" id="CAJNOV010001085">
    <property type="protein sequence ID" value="CAF1048458.1"/>
    <property type="molecule type" value="Genomic_DNA"/>
</dbReference>
<gene>
    <name evidence="2" type="ORF">CJN711_LOCUS4625</name>
    <name evidence="3" type="ORF">KQP761_LOCUS15980</name>
    <name evidence="4" type="ORF">MBJ925_LOCUS19818</name>
</gene>
<accession>A0A814K6V1</accession>
<evidence type="ECO:0000313" key="4">
    <source>
        <dbReference type="EMBL" id="CAF2087867.1"/>
    </source>
</evidence>